<protein>
    <submittedName>
        <fullName evidence="3">C-di-GMP-binding flagellar brake protein YcgR</fullName>
    </submittedName>
</protein>
<dbReference type="OrthoDB" id="3284647at2"/>
<feature type="region of interest" description="Disordered" evidence="1">
    <location>
        <begin position="129"/>
        <end position="155"/>
    </location>
</feature>
<keyword evidence="4" id="KW-1185">Reference proteome</keyword>
<name>A0A3N1HQ13_9ACTN</name>
<dbReference type="RefSeq" id="WP_148057998.1">
    <property type="nucleotide sequence ID" value="NZ_RJKN01000002.1"/>
</dbReference>
<dbReference type="InParanoid" id="A0A3N1HQ13"/>
<dbReference type="Proteomes" id="UP000276232">
    <property type="component" value="Unassembled WGS sequence"/>
</dbReference>
<comment type="caution">
    <text evidence="3">The sequence shown here is derived from an EMBL/GenBank/DDBJ whole genome shotgun (WGS) entry which is preliminary data.</text>
</comment>
<dbReference type="Pfam" id="PF07238">
    <property type="entry name" value="PilZ"/>
    <property type="match status" value="1"/>
</dbReference>
<keyword evidence="3" id="KW-0969">Cilium</keyword>
<sequence length="254" mass="26686">MVTRTAVGPVLPEAEAPPVGTLLDVVPPDGRPDATGRTGARALTARVLATAPDHLVLATPTDVLGTPVPVVLGADLDLVWSEHGDVVGVAVRVGHVDDGTWGAVATAGPQRVQRRDAVRAPVQLAAVLSRDPAHRGEEPAPADDPGAPATGGGARPVLRTVVEVPVDDLSESGARCVVDPVALRLEHGARVLLELPLDGLRGPLTARVVHRRFRPRGRGVLVGLRFVDVADAEADVVRRYVFARLRELRRRGAV</sequence>
<evidence type="ECO:0000259" key="2">
    <source>
        <dbReference type="Pfam" id="PF07238"/>
    </source>
</evidence>
<accession>A0A3N1HQ13</accession>
<organism evidence="3 4">
    <name type="scientific">Pseudokineococcus lusitanus</name>
    <dbReference type="NCBI Taxonomy" id="763993"/>
    <lineage>
        <taxon>Bacteria</taxon>
        <taxon>Bacillati</taxon>
        <taxon>Actinomycetota</taxon>
        <taxon>Actinomycetes</taxon>
        <taxon>Kineosporiales</taxon>
        <taxon>Kineosporiaceae</taxon>
        <taxon>Pseudokineococcus</taxon>
    </lineage>
</organism>
<keyword evidence="3" id="KW-0282">Flagellum</keyword>
<keyword evidence="3" id="KW-0966">Cell projection</keyword>
<gene>
    <name evidence="3" type="ORF">EDC03_0670</name>
</gene>
<evidence type="ECO:0000256" key="1">
    <source>
        <dbReference type="SAM" id="MobiDB-lite"/>
    </source>
</evidence>
<dbReference type="GO" id="GO:0035438">
    <property type="term" value="F:cyclic-di-GMP binding"/>
    <property type="evidence" value="ECO:0007669"/>
    <property type="project" value="InterPro"/>
</dbReference>
<dbReference type="EMBL" id="RJKN01000002">
    <property type="protein sequence ID" value="ROP44550.1"/>
    <property type="molecule type" value="Genomic_DNA"/>
</dbReference>
<dbReference type="SUPFAM" id="SSF141371">
    <property type="entry name" value="PilZ domain-like"/>
    <property type="match status" value="1"/>
</dbReference>
<dbReference type="InterPro" id="IPR009875">
    <property type="entry name" value="PilZ_domain"/>
</dbReference>
<evidence type="ECO:0000313" key="3">
    <source>
        <dbReference type="EMBL" id="ROP44550.1"/>
    </source>
</evidence>
<reference evidence="3 4" key="1">
    <citation type="journal article" date="2015" name="Stand. Genomic Sci.">
        <title>Genomic Encyclopedia of Bacterial and Archaeal Type Strains, Phase III: the genomes of soil and plant-associated and newly described type strains.</title>
        <authorList>
            <person name="Whitman W.B."/>
            <person name="Woyke T."/>
            <person name="Klenk H.P."/>
            <person name="Zhou Y."/>
            <person name="Lilburn T.G."/>
            <person name="Beck B.J."/>
            <person name="De Vos P."/>
            <person name="Vandamme P."/>
            <person name="Eisen J.A."/>
            <person name="Garrity G."/>
            <person name="Hugenholtz P."/>
            <person name="Kyrpides N.C."/>
        </authorList>
    </citation>
    <scope>NUCLEOTIDE SEQUENCE [LARGE SCALE GENOMIC DNA]</scope>
    <source>
        <strain evidence="3 4">CECT 7306</strain>
    </source>
</reference>
<proteinExistence type="predicted"/>
<evidence type="ECO:0000313" key="4">
    <source>
        <dbReference type="Proteomes" id="UP000276232"/>
    </source>
</evidence>
<dbReference type="AlphaFoldDB" id="A0A3N1HQ13"/>
<feature type="domain" description="PilZ" evidence="2">
    <location>
        <begin position="162"/>
        <end position="243"/>
    </location>
</feature>
<dbReference type="Gene3D" id="2.40.10.220">
    <property type="entry name" value="predicted glycosyltransferase like domains"/>
    <property type="match status" value="1"/>
</dbReference>